<keyword evidence="3" id="KW-1185">Reference proteome</keyword>
<protein>
    <submittedName>
        <fullName evidence="2">Uncharacterized protein</fullName>
    </submittedName>
</protein>
<evidence type="ECO:0000313" key="3">
    <source>
        <dbReference type="Proteomes" id="UP000635071"/>
    </source>
</evidence>
<keyword evidence="1" id="KW-0472">Membrane</keyword>
<dbReference type="RefSeq" id="WP_188762553.1">
    <property type="nucleotide sequence ID" value="NZ_BMJM01000005.1"/>
</dbReference>
<feature type="transmembrane region" description="Helical" evidence="1">
    <location>
        <begin position="6"/>
        <end position="30"/>
    </location>
</feature>
<sequence length="99" mass="10718">MDDNVRYLIPIFGTLIPIVAIVGAFATAIFKRWANLKEKQLSVTAHASAEQAAQYAAKIATLEERVAVLNRIVTDRNEGLTAQIEGLRDAPAVPGTTQN</sequence>
<dbReference type="AlphaFoldDB" id="A0A916ZS94"/>
<accession>A0A916ZS94</accession>
<gene>
    <name evidence="2" type="ORF">GCM10011529_17370</name>
</gene>
<reference evidence="2" key="2">
    <citation type="submission" date="2020-09" db="EMBL/GenBank/DDBJ databases">
        <authorList>
            <person name="Sun Q."/>
            <person name="Zhou Y."/>
        </authorList>
    </citation>
    <scope>NUCLEOTIDE SEQUENCE</scope>
    <source>
        <strain evidence="2">CGMCC 1.15519</strain>
    </source>
</reference>
<reference evidence="2" key="1">
    <citation type="journal article" date="2014" name="Int. J. Syst. Evol. Microbiol.">
        <title>Complete genome sequence of Corynebacterium casei LMG S-19264T (=DSM 44701T), isolated from a smear-ripened cheese.</title>
        <authorList>
            <consortium name="US DOE Joint Genome Institute (JGI-PGF)"/>
            <person name="Walter F."/>
            <person name="Albersmeier A."/>
            <person name="Kalinowski J."/>
            <person name="Ruckert C."/>
        </authorList>
    </citation>
    <scope>NUCLEOTIDE SEQUENCE</scope>
    <source>
        <strain evidence="2">CGMCC 1.15519</strain>
    </source>
</reference>
<name>A0A916ZS94_9SPHN</name>
<evidence type="ECO:0000256" key="1">
    <source>
        <dbReference type="SAM" id="Phobius"/>
    </source>
</evidence>
<dbReference type="Proteomes" id="UP000635071">
    <property type="component" value="Unassembled WGS sequence"/>
</dbReference>
<organism evidence="2 3">
    <name type="scientific">Sandarakinorhabdus glacialis</name>
    <dbReference type="NCBI Taxonomy" id="1614636"/>
    <lineage>
        <taxon>Bacteria</taxon>
        <taxon>Pseudomonadati</taxon>
        <taxon>Pseudomonadota</taxon>
        <taxon>Alphaproteobacteria</taxon>
        <taxon>Sphingomonadales</taxon>
        <taxon>Sphingosinicellaceae</taxon>
        <taxon>Sandarakinorhabdus</taxon>
    </lineage>
</organism>
<evidence type="ECO:0000313" key="2">
    <source>
        <dbReference type="EMBL" id="GGE11570.1"/>
    </source>
</evidence>
<dbReference type="EMBL" id="BMJM01000005">
    <property type="protein sequence ID" value="GGE11570.1"/>
    <property type="molecule type" value="Genomic_DNA"/>
</dbReference>
<comment type="caution">
    <text evidence="2">The sequence shown here is derived from an EMBL/GenBank/DDBJ whole genome shotgun (WGS) entry which is preliminary data.</text>
</comment>
<keyword evidence="1" id="KW-1133">Transmembrane helix</keyword>
<keyword evidence="1" id="KW-0812">Transmembrane</keyword>
<proteinExistence type="predicted"/>